<dbReference type="SUPFAM" id="SSF54695">
    <property type="entry name" value="POZ domain"/>
    <property type="match status" value="1"/>
</dbReference>
<feature type="repeat" description="WD" evidence="3">
    <location>
        <begin position="224"/>
        <end position="263"/>
    </location>
</feature>
<evidence type="ECO:0000256" key="1">
    <source>
        <dbReference type="ARBA" id="ARBA00022574"/>
    </source>
</evidence>
<dbReference type="InterPro" id="IPR036322">
    <property type="entry name" value="WD40_repeat_dom_sf"/>
</dbReference>
<reference evidence="5" key="1">
    <citation type="submission" date="2022-08" db="EMBL/GenBank/DDBJ databases">
        <title>Novel sulfate-reducing endosymbionts in the free-living metamonad Anaeramoeba.</title>
        <authorList>
            <person name="Jerlstrom-Hultqvist J."/>
            <person name="Cepicka I."/>
            <person name="Gallot-Lavallee L."/>
            <person name="Salas-Leiva D."/>
            <person name="Curtis B.A."/>
            <person name="Zahonova K."/>
            <person name="Pipaliya S."/>
            <person name="Dacks J."/>
            <person name="Roger A.J."/>
        </authorList>
    </citation>
    <scope>NUCLEOTIDE SEQUENCE</scope>
    <source>
        <strain evidence="5">Schooner1</strain>
    </source>
</reference>
<dbReference type="InterPro" id="IPR011333">
    <property type="entry name" value="SKP1/BTB/POZ_sf"/>
</dbReference>
<dbReference type="PROSITE" id="PS50294">
    <property type="entry name" value="WD_REPEATS_REGION"/>
    <property type="match status" value="1"/>
</dbReference>
<accession>A0ABQ8XMU6</accession>
<dbReference type="Pfam" id="PF00651">
    <property type="entry name" value="BTB"/>
    <property type="match status" value="1"/>
</dbReference>
<keyword evidence="1 3" id="KW-0853">WD repeat</keyword>
<dbReference type="Proteomes" id="UP001150062">
    <property type="component" value="Unassembled WGS sequence"/>
</dbReference>
<dbReference type="Gene3D" id="3.30.710.10">
    <property type="entry name" value="Potassium Channel Kv1.1, Chain A"/>
    <property type="match status" value="1"/>
</dbReference>
<evidence type="ECO:0000313" key="5">
    <source>
        <dbReference type="EMBL" id="KAJ6233670.1"/>
    </source>
</evidence>
<name>A0ABQ8XMU6_9EUKA</name>
<evidence type="ECO:0000259" key="4">
    <source>
        <dbReference type="PROSITE" id="PS50097"/>
    </source>
</evidence>
<dbReference type="InterPro" id="IPR031815">
    <property type="entry name" value="DUF5074"/>
</dbReference>
<dbReference type="PANTHER" id="PTHR19876:SF2">
    <property type="entry name" value="COATOMER SUBUNIT BETA"/>
    <property type="match status" value="1"/>
</dbReference>
<comment type="caution">
    <text evidence="5">The sequence shown here is derived from an EMBL/GenBank/DDBJ whole genome shotgun (WGS) entry which is preliminary data.</text>
</comment>
<gene>
    <name evidence="5" type="ORF">M0813_29978</name>
</gene>
<keyword evidence="2" id="KW-0677">Repeat</keyword>
<dbReference type="Pfam" id="PF16819">
    <property type="entry name" value="DUF5074"/>
    <property type="match status" value="1"/>
</dbReference>
<dbReference type="PANTHER" id="PTHR19876">
    <property type="entry name" value="COATOMER"/>
    <property type="match status" value="1"/>
</dbReference>
<proteinExistence type="predicted"/>
<feature type="domain" description="BTB" evidence="4">
    <location>
        <begin position="401"/>
        <end position="483"/>
    </location>
</feature>
<dbReference type="InterPro" id="IPR001680">
    <property type="entry name" value="WD40_rpt"/>
</dbReference>
<organism evidence="5 6">
    <name type="scientific">Anaeramoeba flamelloides</name>
    <dbReference type="NCBI Taxonomy" id="1746091"/>
    <lineage>
        <taxon>Eukaryota</taxon>
        <taxon>Metamonada</taxon>
        <taxon>Anaeramoebidae</taxon>
        <taxon>Anaeramoeba</taxon>
    </lineage>
</organism>
<dbReference type="InterPro" id="IPR050844">
    <property type="entry name" value="Coatomer_complex_subunit"/>
</dbReference>
<dbReference type="SUPFAM" id="SSF50978">
    <property type="entry name" value="WD40 repeat-like"/>
    <property type="match status" value="1"/>
</dbReference>
<dbReference type="CDD" id="cd18186">
    <property type="entry name" value="BTB_POZ_ZBTB_KLHL-like"/>
    <property type="match status" value="1"/>
</dbReference>
<feature type="repeat" description="WD" evidence="3">
    <location>
        <begin position="182"/>
        <end position="223"/>
    </location>
</feature>
<keyword evidence="6" id="KW-1185">Reference proteome</keyword>
<evidence type="ECO:0000256" key="3">
    <source>
        <dbReference type="PROSITE-ProRule" id="PRU00221"/>
    </source>
</evidence>
<dbReference type="InterPro" id="IPR015943">
    <property type="entry name" value="WD40/YVTN_repeat-like_dom_sf"/>
</dbReference>
<sequence length="523" mass="60232">MSKNNPKEIKIDPQNDYLKAHTGSVRSVCVDEENVYIASYDNKVSQTPLNNFTKEKSNIYSFHASSSLFQVRSGEDLLFSCGSDKKVIVTNPKTKKKVKEFVGCKEQVFQTVSYKNRIYAFVDANEVVCWDYESTEVIKRITTKDKHLSGTLEEETAKIFVGARHGNVTVIDPETNEVIKVFKAHTTNVIDIDSRDGIVYTAGESSDHSIKIWDAKSYESLGNFGGHETGSVAIRVKWNYLISGGNDKKVKIWDLDTKQCLYVVNLNGACWGLDLNEKYIYAGSGVSLARINIENKLDTYSANSFIEFFKTQKFSDFEIFNYPVHKSIIKLRCSKEPEEVKKILETNFSREEAFKFLEWIYGKNYSLIQVQKIANKLEIVDFKKKTLKSDLIKAYSDEDSKDFFLAVKDIDGDDEEEEDDDEDEFEEIPVHKFILIAKCGLFRDFFENIQEETNKVQDYSGKSIESIEHFIKYLYFDSLELTADDDPQLIVEELEDAVEYYQLNKHSNLSFCLKKLKKQFNIK</sequence>
<evidence type="ECO:0000256" key="2">
    <source>
        <dbReference type="ARBA" id="ARBA00022737"/>
    </source>
</evidence>
<dbReference type="SMART" id="SM00320">
    <property type="entry name" value="WD40"/>
    <property type="match status" value="4"/>
</dbReference>
<dbReference type="InterPro" id="IPR000210">
    <property type="entry name" value="BTB/POZ_dom"/>
</dbReference>
<dbReference type="PROSITE" id="PS50082">
    <property type="entry name" value="WD_REPEATS_2"/>
    <property type="match status" value="2"/>
</dbReference>
<dbReference type="Gene3D" id="2.130.10.10">
    <property type="entry name" value="YVTN repeat-like/Quinoprotein amine dehydrogenase"/>
    <property type="match status" value="2"/>
</dbReference>
<dbReference type="EMBL" id="JAOAOG010000276">
    <property type="protein sequence ID" value="KAJ6233670.1"/>
    <property type="molecule type" value="Genomic_DNA"/>
</dbReference>
<dbReference type="InterPro" id="IPR019775">
    <property type="entry name" value="WD40_repeat_CS"/>
</dbReference>
<dbReference type="PROSITE" id="PS50097">
    <property type="entry name" value="BTB"/>
    <property type="match status" value="1"/>
</dbReference>
<protein>
    <submittedName>
        <fullName evidence="5">Lissencephaly-1</fullName>
    </submittedName>
</protein>
<dbReference type="Pfam" id="PF00400">
    <property type="entry name" value="WD40"/>
    <property type="match status" value="1"/>
</dbReference>
<dbReference type="PROSITE" id="PS00678">
    <property type="entry name" value="WD_REPEATS_1"/>
    <property type="match status" value="1"/>
</dbReference>
<evidence type="ECO:0000313" key="6">
    <source>
        <dbReference type="Proteomes" id="UP001150062"/>
    </source>
</evidence>